<reference evidence="3" key="1">
    <citation type="submission" date="2025-08" db="UniProtKB">
        <authorList>
            <consortium name="RefSeq"/>
        </authorList>
    </citation>
    <scope>IDENTIFICATION</scope>
    <source>
        <tissue evidence="3">Tentacle</tissue>
    </source>
</reference>
<dbReference type="GeneID" id="116305324"/>
<feature type="region of interest" description="Disordered" evidence="1">
    <location>
        <begin position="32"/>
        <end position="63"/>
    </location>
</feature>
<dbReference type="RefSeq" id="XP_031571071.1">
    <property type="nucleotide sequence ID" value="XM_031715211.1"/>
</dbReference>
<dbReference type="OrthoDB" id="5984334at2759"/>
<dbReference type="Proteomes" id="UP000515163">
    <property type="component" value="Unplaced"/>
</dbReference>
<accession>A0A6P8IUT7</accession>
<evidence type="ECO:0000256" key="1">
    <source>
        <dbReference type="SAM" id="MobiDB-lite"/>
    </source>
</evidence>
<proteinExistence type="predicted"/>
<dbReference type="KEGG" id="aten:116305324"/>
<sequence length="137" mass="15579">MIVLMLFIFSLATALPKGSKTEQNLKSLLQTVHNLDEEKPETKVQPEATGPNKSEPKFSSPAEKLKWRLNNARKKLSLAKEYLKLAEKFSKKEKDTQSSAQQESVRSIISRAEKQVLHSGEKMGLSYIHYKRSTHPI</sequence>
<gene>
    <name evidence="3" type="primary">LOC116305324</name>
</gene>
<keyword evidence="2" id="KW-1185">Reference proteome</keyword>
<feature type="compositionally biased region" description="Basic and acidic residues" evidence="1">
    <location>
        <begin position="34"/>
        <end position="44"/>
    </location>
</feature>
<name>A0A6P8IUT7_ACTTE</name>
<evidence type="ECO:0000313" key="2">
    <source>
        <dbReference type="Proteomes" id="UP000515163"/>
    </source>
</evidence>
<dbReference type="InParanoid" id="A0A6P8IUT7"/>
<protein>
    <submittedName>
        <fullName evidence="3">Uncharacterized protein LOC116305324</fullName>
    </submittedName>
</protein>
<evidence type="ECO:0000313" key="3">
    <source>
        <dbReference type="RefSeq" id="XP_031571071.1"/>
    </source>
</evidence>
<organism evidence="2 3">
    <name type="scientific">Actinia tenebrosa</name>
    <name type="common">Australian red waratah sea anemone</name>
    <dbReference type="NCBI Taxonomy" id="6105"/>
    <lineage>
        <taxon>Eukaryota</taxon>
        <taxon>Metazoa</taxon>
        <taxon>Cnidaria</taxon>
        <taxon>Anthozoa</taxon>
        <taxon>Hexacorallia</taxon>
        <taxon>Actiniaria</taxon>
        <taxon>Actiniidae</taxon>
        <taxon>Actinia</taxon>
    </lineage>
</organism>
<dbReference type="AlphaFoldDB" id="A0A6P8IUT7"/>